<keyword evidence="1" id="KW-1133">Transmembrane helix</keyword>
<dbReference type="InterPro" id="IPR011701">
    <property type="entry name" value="MFS"/>
</dbReference>
<proteinExistence type="predicted"/>
<sequence>MFPIHIRINKRTLRMKFHYFLYMGGVASVQGFAPTIAKQLGYSPMVVGSVFTYLSMLSFFVKPIIGIIVDKFRVKRIMFLACVLLCGLTAFALKFVQKIPTEAVANLSCNTTTELHICSINDDIRWVLYYFLLA</sequence>
<organism evidence="2">
    <name type="scientific">Schizaphis graminum</name>
    <name type="common">Green bug aphid</name>
    <dbReference type="NCBI Taxonomy" id="13262"/>
    <lineage>
        <taxon>Eukaryota</taxon>
        <taxon>Metazoa</taxon>
        <taxon>Ecdysozoa</taxon>
        <taxon>Arthropoda</taxon>
        <taxon>Hexapoda</taxon>
        <taxon>Insecta</taxon>
        <taxon>Pterygota</taxon>
        <taxon>Neoptera</taxon>
        <taxon>Paraneoptera</taxon>
        <taxon>Hemiptera</taxon>
        <taxon>Sternorrhyncha</taxon>
        <taxon>Aphidomorpha</taxon>
        <taxon>Aphidoidea</taxon>
        <taxon>Aphididae</taxon>
        <taxon>Aphidini</taxon>
        <taxon>Schizaphis</taxon>
    </lineage>
</organism>
<dbReference type="AlphaFoldDB" id="A0A2S2PNB1"/>
<reference evidence="2" key="1">
    <citation type="submission" date="2018-04" db="EMBL/GenBank/DDBJ databases">
        <title>Transcriptome of Schizaphis graminum biotype I.</title>
        <authorList>
            <person name="Scully E.D."/>
            <person name="Geib S.M."/>
            <person name="Palmer N.A."/>
            <person name="Koch K."/>
            <person name="Bradshaw J."/>
            <person name="Heng-Moss T."/>
            <person name="Sarath G."/>
        </authorList>
    </citation>
    <scope>NUCLEOTIDE SEQUENCE</scope>
</reference>
<dbReference type="GO" id="GO:0022857">
    <property type="term" value="F:transmembrane transporter activity"/>
    <property type="evidence" value="ECO:0007669"/>
    <property type="project" value="InterPro"/>
</dbReference>
<evidence type="ECO:0000313" key="2">
    <source>
        <dbReference type="EMBL" id="MBY30942.1"/>
    </source>
</evidence>
<dbReference type="GO" id="GO:0016020">
    <property type="term" value="C:membrane"/>
    <property type="evidence" value="ECO:0007669"/>
    <property type="project" value="TreeGrafter"/>
</dbReference>
<dbReference type="PANTHER" id="PTHR16172">
    <property type="entry name" value="MAJOR FACILITATOR SUPERFAMILY DOMAIN-CONTAINING PROTEIN 6-LIKE"/>
    <property type="match status" value="1"/>
</dbReference>
<dbReference type="SUPFAM" id="SSF103473">
    <property type="entry name" value="MFS general substrate transporter"/>
    <property type="match status" value="1"/>
</dbReference>
<dbReference type="Pfam" id="PF07690">
    <property type="entry name" value="MFS_1"/>
    <property type="match status" value="1"/>
</dbReference>
<accession>A0A2S2PNB1</accession>
<dbReference type="PANTHER" id="PTHR16172:SF30">
    <property type="entry name" value="SUGAR BABY, ISOFORM C"/>
    <property type="match status" value="1"/>
</dbReference>
<feature type="transmembrane region" description="Helical" evidence="1">
    <location>
        <begin position="43"/>
        <end position="65"/>
    </location>
</feature>
<evidence type="ECO:0000256" key="1">
    <source>
        <dbReference type="SAM" id="Phobius"/>
    </source>
</evidence>
<name>A0A2S2PNB1_SCHGA</name>
<dbReference type="InterPro" id="IPR036259">
    <property type="entry name" value="MFS_trans_sf"/>
</dbReference>
<feature type="transmembrane region" description="Helical" evidence="1">
    <location>
        <begin position="77"/>
        <end position="96"/>
    </location>
</feature>
<keyword evidence="1" id="KW-0472">Membrane</keyword>
<keyword evidence="1" id="KW-0812">Transmembrane</keyword>
<protein>
    <submittedName>
        <fullName evidence="2">Uncharacterized protein</fullName>
    </submittedName>
</protein>
<feature type="transmembrane region" description="Helical" evidence="1">
    <location>
        <begin position="20"/>
        <end position="37"/>
    </location>
</feature>
<dbReference type="EMBL" id="GGMR01018323">
    <property type="protein sequence ID" value="MBY30942.1"/>
    <property type="molecule type" value="Transcribed_RNA"/>
</dbReference>
<dbReference type="InterPro" id="IPR051717">
    <property type="entry name" value="MFS_MFSD6"/>
</dbReference>
<gene>
    <name evidence="2" type="ORF">g.96499</name>
</gene>
<dbReference type="Gene3D" id="1.20.1250.20">
    <property type="entry name" value="MFS general substrate transporter like domains"/>
    <property type="match status" value="1"/>
</dbReference>